<name>A0A4R2PT48_RHOSA</name>
<feature type="binding site" evidence="4">
    <location>
        <position position="67"/>
    </location>
    <ligand>
        <name>(6R)-10-formyltetrahydrofolate</name>
        <dbReference type="ChEBI" id="CHEBI:195366"/>
    </ligand>
</feature>
<evidence type="ECO:0000256" key="3">
    <source>
        <dbReference type="ARBA" id="ARBA00022755"/>
    </source>
</evidence>
<proteinExistence type="inferred from homology"/>
<dbReference type="HAMAP" id="MF_01930">
    <property type="entry name" value="PurN"/>
    <property type="match status" value="1"/>
</dbReference>
<evidence type="ECO:0000313" key="6">
    <source>
        <dbReference type="EMBL" id="TCP38294.1"/>
    </source>
</evidence>
<dbReference type="GO" id="GO:0006189">
    <property type="term" value="P:'de novo' IMP biosynthetic process"/>
    <property type="evidence" value="ECO:0007669"/>
    <property type="project" value="UniProtKB-UniRule"/>
</dbReference>
<sequence length="217" mass="23246">MAHLSLGILISGRGSNMAALIEACTDPAYPAQVAVVIANVADAPGLDKARAAGIETVVVDHKAYDNRDAFEAALDSALKAARVDLVCLAGFMRLLNADFVKRWRDRIVNIHPSLLPAYKGLDTHARVLEDGVRVTGCTVHFVRPEMDHGPIVIQAAVPVLPDDTVGRLAARVLEQEHRIFVEAVRLIASGRVRVSGDKVLIEGSAPETAVLVNPQIV</sequence>
<comment type="similarity">
    <text evidence="4">Belongs to the GART family.</text>
</comment>
<evidence type="ECO:0000256" key="1">
    <source>
        <dbReference type="ARBA" id="ARBA00005054"/>
    </source>
</evidence>
<keyword evidence="3 4" id="KW-0658">Purine biosynthesis</keyword>
<dbReference type="NCBIfam" id="TIGR00639">
    <property type="entry name" value="PurN"/>
    <property type="match status" value="1"/>
</dbReference>
<dbReference type="SUPFAM" id="SSF53328">
    <property type="entry name" value="Formyltransferase"/>
    <property type="match status" value="1"/>
</dbReference>
<dbReference type="InParanoid" id="A0A4R2PT48"/>
<dbReference type="RefSeq" id="WP_132706628.1">
    <property type="nucleotide sequence ID" value="NZ_JACIGF010000001.1"/>
</dbReference>
<accession>A0A4R2PT48</accession>
<gene>
    <name evidence="4" type="primary">purN</name>
    <name evidence="6" type="ORF">EV659_101193</name>
</gene>
<feature type="binding site" evidence="4">
    <location>
        <begin position="92"/>
        <end position="95"/>
    </location>
    <ligand>
        <name>(6R)-10-formyltetrahydrofolate</name>
        <dbReference type="ChEBI" id="CHEBI:195366"/>
    </ligand>
</feature>
<dbReference type="Gene3D" id="3.40.50.170">
    <property type="entry name" value="Formyl transferase, N-terminal domain"/>
    <property type="match status" value="1"/>
</dbReference>
<reference evidence="6 7" key="1">
    <citation type="submission" date="2019-03" db="EMBL/GenBank/DDBJ databases">
        <title>Genomic Encyclopedia of Type Strains, Phase IV (KMG-IV): sequencing the most valuable type-strain genomes for metagenomic binning, comparative biology and taxonomic classification.</title>
        <authorList>
            <person name="Goeker M."/>
        </authorList>
    </citation>
    <scope>NUCLEOTIDE SEQUENCE [LARGE SCALE GENOMIC DNA]</scope>
    <source>
        <strain evidence="6 7">DSM 2132</strain>
    </source>
</reference>
<dbReference type="InterPro" id="IPR036477">
    <property type="entry name" value="Formyl_transf_N_sf"/>
</dbReference>
<evidence type="ECO:0000259" key="5">
    <source>
        <dbReference type="Pfam" id="PF00551"/>
    </source>
</evidence>
<dbReference type="OrthoDB" id="9806170at2"/>
<evidence type="ECO:0000256" key="4">
    <source>
        <dbReference type="HAMAP-Rule" id="MF_01930"/>
    </source>
</evidence>
<dbReference type="GO" id="GO:0004644">
    <property type="term" value="F:phosphoribosylglycinamide formyltransferase activity"/>
    <property type="evidence" value="ECO:0007669"/>
    <property type="project" value="UniProtKB-UniRule"/>
</dbReference>
<dbReference type="UniPathway" id="UPA00074">
    <property type="reaction ID" value="UER00126"/>
</dbReference>
<comment type="function">
    <text evidence="4">Catalyzes the transfer of a formyl group from 10-formyltetrahydrofolate to 5-phospho-ribosyl-glycinamide (GAR), producing 5-phospho-ribosyl-N-formylglycinamide (FGAR) and tetrahydrofolate.</text>
</comment>
<dbReference type="EC" id="2.1.2.2" evidence="4"/>
<comment type="pathway">
    <text evidence="1 4">Purine metabolism; IMP biosynthesis via de novo pathway; N(2)-formyl-N(1)-(5-phospho-D-ribosyl)glycinamide from N(1)-(5-phospho-D-ribosyl)glycinamide (10-formyl THF route): step 1/1.</text>
</comment>
<evidence type="ECO:0000256" key="2">
    <source>
        <dbReference type="ARBA" id="ARBA00022679"/>
    </source>
</evidence>
<dbReference type="EMBL" id="SLXO01000001">
    <property type="protein sequence ID" value="TCP38294.1"/>
    <property type="molecule type" value="Genomic_DNA"/>
</dbReference>
<comment type="caution">
    <text evidence="6">The sequence shown here is derived from an EMBL/GenBank/DDBJ whole genome shotgun (WGS) entry which is preliminary data.</text>
</comment>
<dbReference type="InterPro" id="IPR002376">
    <property type="entry name" value="Formyl_transf_N"/>
</dbReference>
<dbReference type="CDD" id="cd08645">
    <property type="entry name" value="FMT_core_GART"/>
    <property type="match status" value="1"/>
</dbReference>
<dbReference type="FunCoup" id="A0A4R2PT48">
    <property type="interactions" value="563"/>
</dbReference>
<evidence type="ECO:0000313" key="7">
    <source>
        <dbReference type="Proteomes" id="UP000295399"/>
    </source>
</evidence>
<dbReference type="InterPro" id="IPR004607">
    <property type="entry name" value="GART"/>
</dbReference>
<dbReference type="PANTHER" id="PTHR43369:SF2">
    <property type="entry name" value="PHOSPHORIBOSYLGLYCINAMIDE FORMYLTRANSFERASE"/>
    <property type="match status" value="1"/>
</dbReference>
<dbReference type="PANTHER" id="PTHR43369">
    <property type="entry name" value="PHOSPHORIBOSYLGLYCINAMIDE FORMYLTRANSFERASE"/>
    <property type="match status" value="1"/>
</dbReference>
<dbReference type="Pfam" id="PF00551">
    <property type="entry name" value="Formyl_trans_N"/>
    <property type="match status" value="1"/>
</dbReference>
<feature type="site" description="Raises pKa of active site His" evidence="4">
    <location>
        <position position="147"/>
    </location>
</feature>
<feature type="active site" description="Proton donor" evidence="4">
    <location>
        <position position="111"/>
    </location>
</feature>
<organism evidence="6 7">
    <name type="scientific">Rhodothalassium salexigens DSM 2132</name>
    <dbReference type="NCBI Taxonomy" id="1188247"/>
    <lineage>
        <taxon>Bacteria</taxon>
        <taxon>Pseudomonadati</taxon>
        <taxon>Pseudomonadota</taxon>
        <taxon>Alphaproteobacteria</taxon>
        <taxon>Rhodothalassiales</taxon>
        <taxon>Rhodothalassiaceae</taxon>
        <taxon>Rhodothalassium</taxon>
    </lineage>
</organism>
<feature type="binding site" evidence="4">
    <location>
        <begin position="14"/>
        <end position="16"/>
    </location>
    <ligand>
        <name>N(1)-(5-phospho-beta-D-ribosyl)glycinamide</name>
        <dbReference type="ChEBI" id="CHEBI:143788"/>
    </ligand>
</feature>
<keyword evidence="2 4" id="KW-0808">Transferase</keyword>
<dbReference type="AlphaFoldDB" id="A0A4R2PT48"/>
<keyword evidence="7" id="KW-1185">Reference proteome</keyword>
<dbReference type="GO" id="GO:0005829">
    <property type="term" value="C:cytosol"/>
    <property type="evidence" value="ECO:0007669"/>
    <property type="project" value="TreeGrafter"/>
</dbReference>
<protein>
    <recommendedName>
        <fullName evidence="4">Phosphoribosylglycinamide formyltransferase</fullName>
        <ecNumber evidence="4">2.1.2.2</ecNumber>
    </recommendedName>
    <alternativeName>
        <fullName evidence="4">5'-phosphoribosylglycinamide transformylase</fullName>
    </alternativeName>
    <alternativeName>
        <fullName evidence="4">GAR transformylase</fullName>
        <shortName evidence="4">GART</shortName>
    </alternativeName>
</protein>
<feature type="binding site" evidence="4">
    <location>
        <position position="109"/>
    </location>
    <ligand>
        <name>(6R)-10-formyltetrahydrofolate</name>
        <dbReference type="ChEBI" id="CHEBI:195366"/>
    </ligand>
</feature>
<feature type="domain" description="Formyl transferase N-terminal" evidence="5">
    <location>
        <begin position="8"/>
        <end position="184"/>
    </location>
</feature>
<comment type="catalytic activity">
    <reaction evidence="4">
        <text>N(1)-(5-phospho-beta-D-ribosyl)glycinamide + (6R)-10-formyltetrahydrofolate = N(2)-formyl-N(1)-(5-phospho-beta-D-ribosyl)glycinamide + (6S)-5,6,7,8-tetrahydrofolate + H(+)</text>
        <dbReference type="Rhea" id="RHEA:15053"/>
        <dbReference type="ChEBI" id="CHEBI:15378"/>
        <dbReference type="ChEBI" id="CHEBI:57453"/>
        <dbReference type="ChEBI" id="CHEBI:143788"/>
        <dbReference type="ChEBI" id="CHEBI:147286"/>
        <dbReference type="ChEBI" id="CHEBI:195366"/>
        <dbReference type="EC" id="2.1.2.2"/>
    </reaction>
</comment>
<dbReference type="Proteomes" id="UP000295399">
    <property type="component" value="Unassembled WGS sequence"/>
</dbReference>